<dbReference type="KEGG" id="maer:DAI18_06425"/>
<dbReference type="InterPro" id="IPR000515">
    <property type="entry name" value="MetI-like"/>
</dbReference>
<dbReference type="OrthoDB" id="9771188at2"/>
<evidence type="ECO:0000256" key="11">
    <source>
        <dbReference type="ARBA" id="ARBA00073645"/>
    </source>
</evidence>
<dbReference type="Gene3D" id="1.10.3720.10">
    <property type="entry name" value="MetI-like"/>
    <property type="match status" value="1"/>
</dbReference>
<evidence type="ECO:0000256" key="8">
    <source>
        <dbReference type="ARBA" id="ARBA00023136"/>
    </source>
</evidence>
<dbReference type="PROSITE" id="PS50928">
    <property type="entry name" value="ABC_TM1"/>
    <property type="match status" value="1"/>
</dbReference>
<evidence type="ECO:0000256" key="9">
    <source>
        <dbReference type="ARBA" id="ARBA00060298"/>
    </source>
</evidence>
<keyword evidence="7 12" id="KW-1133">Transmembrane helix</keyword>
<accession>A0A2S0P8J0</accession>
<proteinExistence type="inferred from homology"/>
<keyword evidence="3 12" id="KW-0813">Transport</keyword>
<name>A0A2S0P8J0_9NEIS</name>
<dbReference type="PANTHER" id="PTHR30614:SF1">
    <property type="entry name" value="GLUTAMATE_ASPARTATE IMPORT PERMEASE PROTEIN GLTK"/>
    <property type="match status" value="1"/>
</dbReference>
<keyword evidence="5 12" id="KW-0812">Transmembrane</keyword>
<evidence type="ECO:0000256" key="5">
    <source>
        <dbReference type="ARBA" id="ARBA00022692"/>
    </source>
</evidence>
<comment type="similarity">
    <text evidence="2">Belongs to the binding-protein-dependent transport system permease family. HisMQ subfamily.</text>
</comment>
<evidence type="ECO:0000256" key="10">
    <source>
        <dbReference type="ARBA" id="ARBA00062718"/>
    </source>
</evidence>
<sequence>MMNFDFSAVVHAQGFLWQGLKYSLSLTLTSTVFGVLFGTLLAMARLSSMKWLNLLASSYVNLFRSIPLVLVIFWIYILVPLMLGLDVGAERSAYVTFAVFEAAYFCEIIRAGIQSISTGQVSAGAAMGFTYGQNMRYVILPQAFRNVVPLLLMQVIILFQDTSLVYVVGATDLLGAASKVANRDNTLVEMYSAVAVIYFVISYALSRLVKRLHAKIAIVR</sequence>
<comment type="function">
    <text evidence="9">Part of the ABC transporter complex GltIJKL involved in glutamate and aspartate uptake. Probably responsible for the translocation of the substrate across the membrane.</text>
</comment>
<dbReference type="InterPro" id="IPR043429">
    <property type="entry name" value="ArtM/GltK/GlnP/TcyL/YhdX-like"/>
</dbReference>
<dbReference type="SUPFAM" id="SSF161098">
    <property type="entry name" value="MetI-like"/>
    <property type="match status" value="1"/>
</dbReference>
<dbReference type="EMBL" id="CP028519">
    <property type="protein sequence ID" value="AVY93724.1"/>
    <property type="molecule type" value="Genomic_DNA"/>
</dbReference>
<reference evidence="14 15" key="1">
    <citation type="submission" date="2018-04" db="EMBL/GenBank/DDBJ databases">
        <title>Denitrifier Microvirgula.</title>
        <authorList>
            <person name="Anderson E."/>
            <person name="Jang J."/>
            <person name="Ishii S."/>
        </authorList>
    </citation>
    <scope>NUCLEOTIDE SEQUENCE [LARGE SCALE GENOMIC DNA]</scope>
    <source>
        <strain evidence="14 15">BE2.4</strain>
    </source>
</reference>
<evidence type="ECO:0000256" key="6">
    <source>
        <dbReference type="ARBA" id="ARBA00022970"/>
    </source>
</evidence>
<evidence type="ECO:0000256" key="3">
    <source>
        <dbReference type="ARBA" id="ARBA00022448"/>
    </source>
</evidence>
<evidence type="ECO:0000256" key="12">
    <source>
        <dbReference type="RuleBase" id="RU363032"/>
    </source>
</evidence>
<dbReference type="GO" id="GO:0006865">
    <property type="term" value="P:amino acid transport"/>
    <property type="evidence" value="ECO:0007669"/>
    <property type="project" value="UniProtKB-KW"/>
</dbReference>
<dbReference type="CDD" id="cd06261">
    <property type="entry name" value="TM_PBP2"/>
    <property type="match status" value="1"/>
</dbReference>
<dbReference type="STRING" id="1122240.GCA_000620105_01331"/>
<dbReference type="GO" id="GO:0022857">
    <property type="term" value="F:transmembrane transporter activity"/>
    <property type="evidence" value="ECO:0007669"/>
    <property type="project" value="InterPro"/>
</dbReference>
<keyword evidence="8 12" id="KW-0472">Membrane</keyword>
<protein>
    <recommendedName>
        <fullName evidence="11">Glutamate/aspartate import permease protein GltK</fullName>
    </recommendedName>
</protein>
<feature type="transmembrane region" description="Helical" evidence="12">
    <location>
        <begin position="65"/>
        <end position="85"/>
    </location>
</feature>
<evidence type="ECO:0000256" key="2">
    <source>
        <dbReference type="ARBA" id="ARBA00010072"/>
    </source>
</evidence>
<evidence type="ECO:0000256" key="1">
    <source>
        <dbReference type="ARBA" id="ARBA00004429"/>
    </source>
</evidence>
<comment type="subcellular location">
    <subcellularLocation>
        <location evidence="1">Cell inner membrane</location>
        <topology evidence="1">Multi-pass membrane protein</topology>
    </subcellularLocation>
    <subcellularLocation>
        <location evidence="12">Cell membrane</location>
        <topology evidence="12">Multi-pass membrane protein</topology>
    </subcellularLocation>
</comment>
<evidence type="ECO:0000256" key="4">
    <source>
        <dbReference type="ARBA" id="ARBA00022475"/>
    </source>
</evidence>
<evidence type="ECO:0000313" key="14">
    <source>
        <dbReference type="EMBL" id="AVY93724.1"/>
    </source>
</evidence>
<keyword evidence="4" id="KW-1003">Cell membrane</keyword>
<dbReference type="AlphaFoldDB" id="A0A2S0P8J0"/>
<dbReference type="FunFam" id="1.10.3720.10:FF:000006">
    <property type="entry name" value="Glutamate/aspartate ABC transporter, permease protein GltK"/>
    <property type="match status" value="1"/>
</dbReference>
<evidence type="ECO:0000259" key="13">
    <source>
        <dbReference type="PROSITE" id="PS50928"/>
    </source>
</evidence>
<dbReference type="InterPro" id="IPR010065">
    <property type="entry name" value="AA_ABC_transptr_permease_3TM"/>
</dbReference>
<feature type="transmembrane region" description="Helical" evidence="12">
    <location>
        <begin position="20"/>
        <end position="44"/>
    </location>
</feature>
<gene>
    <name evidence="14" type="ORF">DAI18_06425</name>
</gene>
<dbReference type="PANTHER" id="PTHR30614">
    <property type="entry name" value="MEMBRANE COMPONENT OF AMINO ACID ABC TRANSPORTER"/>
    <property type="match status" value="1"/>
</dbReference>
<keyword evidence="15" id="KW-1185">Reference proteome</keyword>
<feature type="domain" description="ABC transmembrane type-1" evidence="13">
    <location>
        <begin position="20"/>
        <end position="209"/>
    </location>
</feature>
<dbReference type="Pfam" id="PF00528">
    <property type="entry name" value="BPD_transp_1"/>
    <property type="match status" value="1"/>
</dbReference>
<feature type="transmembrane region" description="Helical" evidence="12">
    <location>
        <begin position="188"/>
        <end position="205"/>
    </location>
</feature>
<evidence type="ECO:0000313" key="15">
    <source>
        <dbReference type="Proteomes" id="UP000244173"/>
    </source>
</evidence>
<evidence type="ECO:0000256" key="7">
    <source>
        <dbReference type="ARBA" id="ARBA00022989"/>
    </source>
</evidence>
<dbReference type="RefSeq" id="WP_028498691.1">
    <property type="nucleotide sequence ID" value="NZ_CALFSO010000120.1"/>
</dbReference>
<dbReference type="GO" id="GO:0043190">
    <property type="term" value="C:ATP-binding cassette (ABC) transporter complex"/>
    <property type="evidence" value="ECO:0007669"/>
    <property type="project" value="InterPro"/>
</dbReference>
<comment type="subunit">
    <text evidence="10">The complex is composed of two ATP-binding proteins (GltL), two transmembrane proteins (GltJ and GltK) and a solute-binding protein (GltI).</text>
</comment>
<dbReference type="Proteomes" id="UP000244173">
    <property type="component" value="Chromosome"/>
</dbReference>
<dbReference type="InterPro" id="IPR035906">
    <property type="entry name" value="MetI-like_sf"/>
</dbReference>
<keyword evidence="6" id="KW-0029">Amino-acid transport</keyword>
<dbReference type="NCBIfam" id="TIGR01726">
    <property type="entry name" value="HEQRo_perm_3TM"/>
    <property type="match status" value="1"/>
</dbReference>
<organism evidence="14 15">
    <name type="scientific">Microvirgula aerodenitrificans</name>
    <dbReference type="NCBI Taxonomy" id="57480"/>
    <lineage>
        <taxon>Bacteria</taxon>
        <taxon>Pseudomonadati</taxon>
        <taxon>Pseudomonadota</taxon>
        <taxon>Betaproteobacteria</taxon>
        <taxon>Neisseriales</taxon>
        <taxon>Aquaspirillaceae</taxon>
        <taxon>Microvirgula</taxon>
    </lineage>
</organism>
<feature type="transmembrane region" description="Helical" evidence="12">
    <location>
        <begin position="143"/>
        <end position="168"/>
    </location>
</feature>